<dbReference type="SUPFAM" id="SSF53756">
    <property type="entry name" value="UDP-Glycosyltransferase/glycogen phosphorylase"/>
    <property type="match status" value="1"/>
</dbReference>
<evidence type="ECO:0000313" key="3">
    <source>
        <dbReference type="Proteomes" id="UP000824201"/>
    </source>
</evidence>
<dbReference type="GO" id="GO:0016757">
    <property type="term" value="F:glycosyltransferase activity"/>
    <property type="evidence" value="ECO:0007669"/>
    <property type="project" value="InterPro"/>
</dbReference>
<accession>A0A9D1JE75</accession>
<protein>
    <submittedName>
        <fullName evidence="2">Glycosyltransferase</fullName>
    </submittedName>
</protein>
<proteinExistence type="predicted"/>
<dbReference type="Gene3D" id="3.40.50.2000">
    <property type="entry name" value="Glycogen Phosphorylase B"/>
    <property type="match status" value="2"/>
</dbReference>
<name>A0A9D1JE75_9FIRM</name>
<comment type="caution">
    <text evidence="2">The sequence shown here is derived from an EMBL/GenBank/DDBJ whole genome shotgun (WGS) entry which is preliminary data.</text>
</comment>
<dbReference type="PANTHER" id="PTHR12526">
    <property type="entry name" value="GLYCOSYLTRANSFERASE"/>
    <property type="match status" value="1"/>
</dbReference>
<dbReference type="Pfam" id="PF00534">
    <property type="entry name" value="Glycos_transf_1"/>
    <property type="match status" value="1"/>
</dbReference>
<dbReference type="InterPro" id="IPR001296">
    <property type="entry name" value="Glyco_trans_1"/>
</dbReference>
<feature type="domain" description="Glycosyl transferase family 1" evidence="1">
    <location>
        <begin position="191"/>
        <end position="335"/>
    </location>
</feature>
<sequence length="375" mass="43079">MEKILVGYLIDGKHSGIDKYLLNVLKMVSSKQIHFDFLTICKNEKLEQYLRTYEANLYEIPSLKHPVEQYKKVKQLVQKNNYTIAYFNISEAFNSVAVKAARDCGIKKIIVHSHSAGIDSHNPIKRMVRFALHCIGKQFLPYWATDFFACSKKAGQWMFPNSIISGRRLQLVQNAVDADRFAYNEEVRIRVRKELGLEKAFVVGHIGNFCYQKNIEFLIEIIRELVAIKSNAVLLSVGVGPDREMAEKLVCKYGLQNHVYFLGQRDDVPDLLQAMDLFLLPSRFEGLPIVGIEAQVAGLRTILSSTISEEVKLSENCIFVDIHASAKQWAKKIKENAVYKRVYVQELKSSYCFDIKEQKNLLRSLFQTKNLEEKN</sequence>
<reference evidence="2" key="1">
    <citation type="submission" date="2020-10" db="EMBL/GenBank/DDBJ databases">
        <authorList>
            <person name="Gilroy R."/>
        </authorList>
    </citation>
    <scope>NUCLEOTIDE SEQUENCE</scope>
    <source>
        <strain evidence="2">ChiW13-3771</strain>
    </source>
</reference>
<evidence type="ECO:0000313" key="2">
    <source>
        <dbReference type="EMBL" id="HIR89957.1"/>
    </source>
</evidence>
<dbReference type="EMBL" id="DVHN01000193">
    <property type="protein sequence ID" value="HIR89957.1"/>
    <property type="molecule type" value="Genomic_DNA"/>
</dbReference>
<reference evidence="2" key="2">
    <citation type="journal article" date="2021" name="PeerJ">
        <title>Extensive microbial diversity within the chicken gut microbiome revealed by metagenomics and culture.</title>
        <authorList>
            <person name="Gilroy R."/>
            <person name="Ravi A."/>
            <person name="Getino M."/>
            <person name="Pursley I."/>
            <person name="Horton D.L."/>
            <person name="Alikhan N.F."/>
            <person name="Baker D."/>
            <person name="Gharbi K."/>
            <person name="Hall N."/>
            <person name="Watson M."/>
            <person name="Adriaenssens E.M."/>
            <person name="Foster-Nyarko E."/>
            <person name="Jarju S."/>
            <person name="Secka A."/>
            <person name="Antonio M."/>
            <person name="Oren A."/>
            <person name="Chaudhuri R.R."/>
            <person name="La Ragione R."/>
            <person name="Hildebrand F."/>
            <person name="Pallen M.J."/>
        </authorList>
    </citation>
    <scope>NUCLEOTIDE SEQUENCE</scope>
    <source>
        <strain evidence="2">ChiW13-3771</strain>
    </source>
</reference>
<dbReference type="Proteomes" id="UP000824201">
    <property type="component" value="Unassembled WGS sequence"/>
</dbReference>
<evidence type="ECO:0000259" key="1">
    <source>
        <dbReference type="Pfam" id="PF00534"/>
    </source>
</evidence>
<gene>
    <name evidence="2" type="ORF">IAC96_13515</name>
</gene>
<dbReference type="AlphaFoldDB" id="A0A9D1JE75"/>
<organism evidence="2 3">
    <name type="scientific">Candidatus Fimimorpha faecalis</name>
    <dbReference type="NCBI Taxonomy" id="2840824"/>
    <lineage>
        <taxon>Bacteria</taxon>
        <taxon>Bacillati</taxon>
        <taxon>Bacillota</taxon>
        <taxon>Clostridia</taxon>
        <taxon>Eubacteriales</taxon>
        <taxon>Candidatus Fimimorpha</taxon>
    </lineage>
</organism>